<protein>
    <submittedName>
        <fullName evidence="1">Uncharacterized protein</fullName>
    </submittedName>
</protein>
<comment type="caution">
    <text evidence="1">The sequence shown here is derived from an EMBL/GenBank/DDBJ whole genome shotgun (WGS) entry which is preliminary data.</text>
</comment>
<sequence>MSVELQPPKSSRTFYLNSFRTTLHSTLLPSRISLSHSSIYHFEQSIRYLDTIQAPGTENESRKEQEILPPGSEFPNSKAKERGNCVIYVLSAPSFLTLLRRPYIYTDHVFRKGTLVFSGETVAEVLLFLGECREEGKVIPGKVNIFTSGIKLSTLLLPSDISFDTEE</sequence>
<evidence type="ECO:0000313" key="2">
    <source>
        <dbReference type="Proteomes" id="UP001054945"/>
    </source>
</evidence>
<accession>A0AAV4SCK5</accession>
<name>A0AAV4SCK5_CAEEX</name>
<reference evidence="1 2" key="1">
    <citation type="submission" date="2021-06" db="EMBL/GenBank/DDBJ databases">
        <title>Caerostris extrusa draft genome.</title>
        <authorList>
            <person name="Kono N."/>
            <person name="Arakawa K."/>
        </authorList>
    </citation>
    <scope>NUCLEOTIDE SEQUENCE [LARGE SCALE GENOMIC DNA]</scope>
</reference>
<dbReference type="EMBL" id="BPLR01009288">
    <property type="protein sequence ID" value="GIY30891.1"/>
    <property type="molecule type" value="Genomic_DNA"/>
</dbReference>
<dbReference type="AlphaFoldDB" id="A0AAV4SCK5"/>
<keyword evidence="2" id="KW-1185">Reference proteome</keyword>
<gene>
    <name evidence="1" type="ORF">CEXT_553841</name>
</gene>
<dbReference type="Proteomes" id="UP001054945">
    <property type="component" value="Unassembled WGS sequence"/>
</dbReference>
<proteinExistence type="predicted"/>
<evidence type="ECO:0000313" key="1">
    <source>
        <dbReference type="EMBL" id="GIY30891.1"/>
    </source>
</evidence>
<organism evidence="1 2">
    <name type="scientific">Caerostris extrusa</name>
    <name type="common">Bark spider</name>
    <name type="synonym">Caerostris bankana</name>
    <dbReference type="NCBI Taxonomy" id="172846"/>
    <lineage>
        <taxon>Eukaryota</taxon>
        <taxon>Metazoa</taxon>
        <taxon>Ecdysozoa</taxon>
        <taxon>Arthropoda</taxon>
        <taxon>Chelicerata</taxon>
        <taxon>Arachnida</taxon>
        <taxon>Araneae</taxon>
        <taxon>Araneomorphae</taxon>
        <taxon>Entelegynae</taxon>
        <taxon>Araneoidea</taxon>
        <taxon>Araneidae</taxon>
        <taxon>Caerostris</taxon>
    </lineage>
</organism>